<comment type="caution">
    <text evidence="1">The sequence shown here is derived from an EMBL/GenBank/DDBJ whole genome shotgun (WGS) entry which is preliminary data.</text>
</comment>
<keyword evidence="2" id="KW-1185">Reference proteome</keyword>
<dbReference type="EMBL" id="JAJVKT010000034">
    <property type="protein sequence ID" value="MCE7510925.1"/>
    <property type="molecule type" value="Genomic_DNA"/>
</dbReference>
<name>A0A9Q3W8F1_9GAMM</name>
<gene>
    <name evidence="1" type="ORF">LZG35_19995</name>
</gene>
<evidence type="ECO:0000313" key="2">
    <source>
        <dbReference type="Proteomes" id="UP001107961"/>
    </source>
</evidence>
<protein>
    <submittedName>
        <fullName evidence="1">Uncharacterized protein</fullName>
    </submittedName>
</protein>
<accession>A0A9Q3W8F1</accession>
<proteinExistence type="predicted"/>
<dbReference type="AlphaFoldDB" id="A0A9Q3W8F1"/>
<sequence>MNTRAHPYPATRRGDALAVEQGRLTPTPASGRPVPADWLAKHSTDLITQAASIAEATALEYAGHSVGHYGLKLAGGVILKFRCLTTGKKLFAIFNANTKRARTTRHGNEGDPLPLANSGWARGARSIVSGRAPACHFTA</sequence>
<evidence type="ECO:0000313" key="1">
    <source>
        <dbReference type="EMBL" id="MCE7510925.1"/>
    </source>
</evidence>
<dbReference type="Proteomes" id="UP001107961">
    <property type="component" value="Unassembled WGS sequence"/>
</dbReference>
<dbReference type="KEGG" id="axe:P40_18840"/>
<dbReference type="RefSeq" id="WP_080531577.1">
    <property type="nucleotide sequence ID" value="NZ_CP012331.1"/>
</dbReference>
<organism evidence="1 2">
    <name type="scientific">Alloalcanivorax xenomutans</name>
    <dbReference type="NCBI Taxonomy" id="1094342"/>
    <lineage>
        <taxon>Bacteria</taxon>
        <taxon>Pseudomonadati</taxon>
        <taxon>Pseudomonadota</taxon>
        <taxon>Gammaproteobacteria</taxon>
        <taxon>Oceanospirillales</taxon>
        <taxon>Alcanivoracaceae</taxon>
        <taxon>Alloalcanivorax</taxon>
    </lineage>
</organism>
<reference evidence="1" key="1">
    <citation type="submission" date="2022-01" db="EMBL/GenBank/DDBJ databases">
        <authorList>
            <person name="Karlyshev A.V."/>
            <person name="Jaspars M."/>
        </authorList>
    </citation>
    <scope>NUCLEOTIDE SEQUENCE</scope>
    <source>
        <strain evidence="1">AGSA3-2</strain>
    </source>
</reference>